<name>A0ABP9XTG5_9FUNG</name>
<dbReference type="Proteomes" id="UP001476247">
    <property type="component" value="Unassembled WGS sequence"/>
</dbReference>
<reference evidence="1 2" key="1">
    <citation type="submission" date="2024-04" db="EMBL/GenBank/DDBJ databases">
        <title>genome sequences of Mucor flavus KT1a and Helicostylum pulchrum KT1b strains isolation_sourced from the surface of a dry-aged beef.</title>
        <authorList>
            <person name="Toyotome T."/>
            <person name="Hosono M."/>
            <person name="Torimaru M."/>
            <person name="Fukuda K."/>
            <person name="Mikami N."/>
        </authorList>
    </citation>
    <scope>NUCLEOTIDE SEQUENCE [LARGE SCALE GENOMIC DNA]</scope>
    <source>
        <strain evidence="1 2">KT1b</strain>
    </source>
</reference>
<dbReference type="EMBL" id="BAABUJ010000009">
    <property type="protein sequence ID" value="GAA5798066.1"/>
    <property type="molecule type" value="Genomic_DNA"/>
</dbReference>
<organism evidence="1 2">
    <name type="scientific">Helicostylum pulchrum</name>
    <dbReference type="NCBI Taxonomy" id="562976"/>
    <lineage>
        <taxon>Eukaryota</taxon>
        <taxon>Fungi</taxon>
        <taxon>Fungi incertae sedis</taxon>
        <taxon>Mucoromycota</taxon>
        <taxon>Mucoromycotina</taxon>
        <taxon>Mucoromycetes</taxon>
        <taxon>Mucorales</taxon>
        <taxon>Mucorineae</taxon>
        <taxon>Mucoraceae</taxon>
        <taxon>Helicostylum</taxon>
    </lineage>
</organism>
<proteinExistence type="predicted"/>
<evidence type="ECO:0000313" key="1">
    <source>
        <dbReference type="EMBL" id="GAA5798066.1"/>
    </source>
</evidence>
<protein>
    <submittedName>
        <fullName evidence="1">Uncharacterized protein</fullName>
    </submittedName>
</protein>
<sequence length="85" mass="9128">MLSDLSAVATLPRGIMPEAAKLAGIESAIIRNFMEGNDIEKRPVELWQDFVAANYDQTVQGLKARNLSFSSTPAAQPSTPPKASP</sequence>
<gene>
    <name evidence="1" type="ORF">HPULCUR_003465</name>
</gene>
<comment type="caution">
    <text evidence="1">The sequence shown here is derived from an EMBL/GenBank/DDBJ whole genome shotgun (WGS) entry which is preliminary data.</text>
</comment>
<keyword evidence="2" id="KW-1185">Reference proteome</keyword>
<accession>A0ABP9XTG5</accession>
<evidence type="ECO:0000313" key="2">
    <source>
        <dbReference type="Proteomes" id="UP001476247"/>
    </source>
</evidence>